<comment type="catalytic activity">
    <reaction evidence="9">
        <text>sn-glycerol 3-phosphate + an acyl-CoA = a 1-acyl-sn-glycero-3-phosphate + CoA</text>
        <dbReference type="Rhea" id="RHEA:15325"/>
        <dbReference type="ChEBI" id="CHEBI:57287"/>
        <dbReference type="ChEBI" id="CHEBI:57597"/>
        <dbReference type="ChEBI" id="CHEBI:57970"/>
        <dbReference type="ChEBI" id="CHEBI:58342"/>
        <dbReference type="EC" id="2.3.1.15"/>
    </reaction>
</comment>
<organism evidence="11 12">
    <name type="scientific">Melittangium boletus DSM 14713</name>
    <dbReference type="NCBI Taxonomy" id="1294270"/>
    <lineage>
        <taxon>Bacteria</taxon>
        <taxon>Pseudomonadati</taxon>
        <taxon>Myxococcota</taxon>
        <taxon>Myxococcia</taxon>
        <taxon>Myxococcales</taxon>
        <taxon>Cystobacterineae</taxon>
        <taxon>Archangiaceae</taxon>
        <taxon>Melittangium</taxon>
    </lineage>
</organism>
<evidence type="ECO:0000256" key="9">
    <source>
        <dbReference type="ARBA" id="ARBA00048427"/>
    </source>
</evidence>
<reference evidence="11 12" key="1">
    <citation type="submission" date="2017-06" db="EMBL/GenBank/DDBJ databases">
        <authorList>
            <person name="Kim H.J."/>
            <person name="Triplett B.A."/>
        </authorList>
    </citation>
    <scope>NUCLEOTIDE SEQUENCE [LARGE SCALE GENOMIC DNA]</scope>
    <source>
        <strain evidence="11 12">DSM 14713</strain>
    </source>
</reference>
<dbReference type="SMART" id="SM00563">
    <property type="entry name" value="PlsC"/>
    <property type="match status" value="1"/>
</dbReference>
<evidence type="ECO:0000256" key="4">
    <source>
        <dbReference type="ARBA" id="ARBA00013113"/>
    </source>
</evidence>
<dbReference type="InterPro" id="IPR041728">
    <property type="entry name" value="GPAT/DHAPAT_LPLAT"/>
</dbReference>
<keyword evidence="8 11" id="KW-0012">Acyltransferase</keyword>
<dbReference type="GO" id="GO:0016024">
    <property type="term" value="P:CDP-diacylglycerol biosynthetic process"/>
    <property type="evidence" value="ECO:0007669"/>
    <property type="project" value="UniProtKB-UniPathway"/>
</dbReference>
<evidence type="ECO:0000256" key="3">
    <source>
        <dbReference type="ARBA" id="ARBA00007937"/>
    </source>
</evidence>
<dbReference type="AlphaFoldDB" id="A0A250IP68"/>
<comment type="pathway">
    <text evidence="2">Phospholipid metabolism; CDP-diacylglycerol biosynthesis; CDP-diacylglycerol from sn-glycerol 3-phosphate: step 1/3.</text>
</comment>
<comment type="subcellular location">
    <subcellularLocation>
        <location evidence="1">Endomembrane system</location>
        <topology evidence="1">Peripheral membrane protein</topology>
    </subcellularLocation>
</comment>
<dbReference type="Proteomes" id="UP000217289">
    <property type="component" value="Chromosome"/>
</dbReference>
<keyword evidence="7" id="KW-0472">Membrane</keyword>
<evidence type="ECO:0000256" key="5">
    <source>
        <dbReference type="ARBA" id="ARBA00013432"/>
    </source>
</evidence>
<evidence type="ECO:0000259" key="10">
    <source>
        <dbReference type="SMART" id="SM00563"/>
    </source>
</evidence>
<gene>
    <name evidence="11" type="ORF">MEBOL_006557</name>
</gene>
<keyword evidence="6 11" id="KW-0808">Transferase</keyword>
<accession>A0A250IP68</accession>
<evidence type="ECO:0000313" key="11">
    <source>
        <dbReference type="EMBL" id="ATB33068.1"/>
    </source>
</evidence>
<dbReference type="UniPathway" id="UPA00557">
    <property type="reaction ID" value="UER00612"/>
</dbReference>
<name>A0A250IP68_9BACT</name>
<feature type="domain" description="Phospholipid/glycerol acyltransferase" evidence="10">
    <location>
        <begin position="347"/>
        <end position="474"/>
    </location>
</feature>
<dbReference type="GO" id="GO:0012505">
    <property type="term" value="C:endomembrane system"/>
    <property type="evidence" value="ECO:0007669"/>
    <property type="project" value="UniProtKB-SubCell"/>
</dbReference>
<dbReference type="InterPro" id="IPR002123">
    <property type="entry name" value="Plipid/glycerol_acylTrfase"/>
</dbReference>
<protein>
    <recommendedName>
        <fullName evidence="5">Glycerol-3-phosphate acyltransferase</fullName>
        <ecNumber evidence="4">2.3.1.15</ecNumber>
    </recommendedName>
</protein>
<dbReference type="InterPro" id="IPR045520">
    <property type="entry name" value="GPAT/DHAPAT_C"/>
</dbReference>
<dbReference type="InterPro" id="IPR022284">
    <property type="entry name" value="GPAT/DHAPAT"/>
</dbReference>
<evidence type="ECO:0000256" key="2">
    <source>
        <dbReference type="ARBA" id="ARBA00004765"/>
    </source>
</evidence>
<dbReference type="CDD" id="cd07993">
    <property type="entry name" value="LPLAT_DHAPAT-like"/>
    <property type="match status" value="1"/>
</dbReference>
<dbReference type="SUPFAM" id="SSF69593">
    <property type="entry name" value="Glycerol-3-phosphate (1)-acyltransferase"/>
    <property type="match status" value="1"/>
</dbReference>
<dbReference type="Pfam" id="PF19277">
    <property type="entry name" value="GPAT_C"/>
    <property type="match status" value="1"/>
</dbReference>
<sequence>MDQGGSHVDTVLAPVVDHQVALNKEFGPISRVLGQRYFDGVRFPPEAEAELRALQAKGFVVHVMRTTAWVNFLYLTWAMVRRGLPLVRAVVNLRPWFTKPFRNTKQRGPFEERFAHALATGGSGLIFLKKTALLSATGKDIEENPFPALVAMARREERTVFLVPELFVWEKRTARLMPNVWDRVFGSPEAPGFLHSMVAFFRNYRRAQFRVGEPIDLKRFIEDNPQDSDEVIARKVRSALHHHLSRETRAVFGPPEKPVERILEETLRDRTLRKALDTVAAETNRRPESVLRQSRRNLEAIAAKASPTTLAFVSPVLDWVFHRIYDGIEVDEAGLNRALKAASHAPLVLCPSHKSHVDYLVMSWILWNRGYAVPLVAAGANLSFWPLGPLLRRCGAFFLRRSFKDDKIYAATFKAYVKKLVHDGVHQEFFPEGGRSRTGKLLQPKLGMFTWQVESVLEGARNDLIFVPVSIDYEKVVESGSYSKELAGGEKKPEDIKALLSTPKVLASSYGRIHLTFDEPLSLMELMKSRGLDPAQPLNDEQKKGLVRALGNRVMYGISKVSTVTPHALVSAALLSHRRRGMTSRELTDRINILRRIAGEERAPLAALLKDSPSHPEAMGPIQDAMRTFCSDGMVRTLKAHNDVIYQAEDDRRGEMSFYKNTLMNLVAARGLVASALLVGFPAPFDEVKARALWLSRLFKLEFIYRVGASFDTIFSEVVERLVRMGLVLHDGDMLGVAPEPHSRPELEFLADLLRDYLEAYLIAALTLPEVPAGMAQDRKAFVRQALELGRAEYHSGRITAAESLAKVTLENAVHYMLDQRYLVEEDKKLKLGPAAPDLEACRSYAEEIRRYLRHQG</sequence>
<comment type="similarity">
    <text evidence="3">Belongs to the GPAT/DAPAT family.</text>
</comment>
<evidence type="ECO:0000256" key="8">
    <source>
        <dbReference type="ARBA" id="ARBA00023315"/>
    </source>
</evidence>
<evidence type="ECO:0000313" key="12">
    <source>
        <dbReference type="Proteomes" id="UP000217289"/>
    </source>
</evidence>
<dbReference type="KEGG" id="mbd:MEBOL_006557"/>
<dbReference type="GO" id="GO:0004366">
    <property type="term" value="F:glycerol-3-phosphate O-acyltransferase activity"/>
    <property type="evidence" value="ECO:0007669"/>
    <property type="project" value="UniProtKB-EC"/>
</dbReference>
<dbReference type="Pfam" id="PF01553">
    <property type="entry name" value="Acyltransferase"/>
    <property type="match status" value="1"/>
</dbReference>
<evidence type="ECO:0000256" key="7">
    <source>
        <dbReference type="ARBA" id="ARBA00023136"/>
    </source>
</evidence>
<dbReference type="PANTHER" id="PTHR12563">
    <property type="entry name" value="GLYCEROL-3-PHOSPHATE ACYLTRANSFERASE"/>
    <property type="match status" value="1"/>
</dbReference>
<keyword evidence="12" id="KW-1185">Reference proteome</keyword>
<dbReference type="EC" id="2.3.1.15" evidence="4"/>
<evidence type="ECO:0000256" key="1">
    <source>
        <dbReference type="ARBA" id="ARBA00004184"/>
    </source>
</evidence>
<dbReference type="PANTHER" id="PTHR12563:SF17">
    <property type="entry name" value="DIHYDROXYACETONE PHOSPHATE ACYLTRANSFERASE"/>
    <property type="match status" value="1"/>
</dbReference>
<evidence type="ECO:0000256" key="6">
    <source>
        <dbReference type="ARBA" id="ARBA00022679"/>
    </source>
</evidence>
<proteinExistence type="inferred from homology"/>
<dbReference type="EMBL" id="CP022163">
    <property type="protein sequence ID" value="ATB33068.1"/>
    <property type="molecule type" value="Genomic_DNA"/>
</dbReference>